<evidence type="ECO:0000313" key="1">
    <source>
        <dbReference type="EMBL" id="GMN57148.1"/>
    </source>
</evidence>
<accession>A0AA88DKW1</accession>
<sequence length="95" mass="10165">MTVSVNRHVISRLHNSFNKPSCNPPLNFSYPLSPLLAAESAVTLPAAAFHLSHSPGDAAAALPSSSFDRRPQHRYPFSLILASPSTPPSPLSPFC</sequence>
<proteinExistence type="predicted"/>
<dbReference type="EMBL" id="BTGU01000068">
    <property type="protein sequence ID" value="GMN57148.1"/>
    <property type="molecule type" value="Genomic_DNA"/>
</dbReference>
<dbReference type="AlphaFoldDB" id="A0AA88DKW1"/>
<protein>
    <submittedName>
        <fullName evidence="1">Uncharacterized protein</fullName>
    </submittedName>
</protein>
<organism evidence="1 2">
    <name type="scientific">Ficus carica</name>
    <name type="common">Common fig</name>
    <dbReference type="NCBI Taxonomy" id="3494"/>
    <lineage>
        <taxon>Eukaryota</taxon>
        <taxon>Viridiplantae</taxon>
        <taxon>Streptophyta</taxon>
        <taxon>Embryophyta</taxon>
        <taxon>Tracheophyta</taxon>
        <taxon>Spermatophyta</taxon>
        <taxon>Magnoliopsida</taxon>
        <taxon>eudicotyledons</taxon>
        <taxon>Gunneridae</taxon>
        <taxon>Pentapetalae</taxon>
        <taxon>rosids</taxon>
        <taxon>fabids</taxon>
        <taxon>Rosales</taxon>
        <taxon>Moraceae</taxon>
        <taxon>Ficeae</taxon>
        <taxon>Ficus</taxon>
    </lineage>
</organism>
<reference evidence="1" key="1">
    <citation type="submission" date="2023-07" db="EMBL/GenBank/DDBJ databases">
        <title>draft genome sequence of fig (Ficus carica).</title>
        <authorList>
            <person name="Takahashi T."/>
            <person name="Nishimura K."/>
        </authorList>
    </citation>
    <scope>NUCLEOTIDE SEQUENCE</scope>
</reference>
<dbReference type="Proteomes" id="UP001187192">
    <property type="component" value="Unassembled WGS sequence"/>
</dbReference>
<evidence type="ECO:0000313" key="2">
    <source>
        <dbReference type="Proteomes" id="UP001187192"/>
    </source>
</evidence>
<name>A0AA88DKW1_FICCA</name>
<comment type="caution">
    <text evidence="1">The sequence shown here is derived from an EMBL/GenBank/DDBJ whole genome shotgun (WGS) entry which is preliminary data.</text>
</comment>
<gene>
    <name evidence="1" type="ORF">TIFTF001_026261</name>
</gene>
<keyword evidence="2" id="KW-1185">Reference proteome</keyword>